<feature type="transmembrane region" description="Helical" evidence="1">
    <location>
        <begin position="295"/>
        <end position="313"/>
    </location>
</feature>
<feature type="transmembrane region" description="Helical" evidence="1">
    <location>
        <begin position="185"/>
        <end position="202"/>
    </location>
</feature>
<keyword evidence="1" id="KW-0472">Membrane</keyword>
<sequence length="618" mass="66291">MRDRSETTCGGDRTPPGTARRAALTAGFLALGVGVAFAHGQPGHGYEIDVYRSTPIGYWVGVAVGGTIAVAIAAFGRGSRRELDAASLLGTLSVLSIVALPLLRSYRYYGGGDSLTHLGWAREMRAGVIDPDAVLYPGIHTASASLSAVSGIELTHALLLFPLFFFPLVFVLGSTRFVSALSNSASARGIGTMAALCFVPINKVSVHALAHPSSQAILFLPVLLFLLIRYQRTDGTAFPLFDPFGSAFALGCLGLIVIHPQEAMTLLSMLAAMAVVGTIARRYRPTGELASGRSLSVHTILLGVVLAIWVARYDRARDRVAYVIESLLLQTHEPLSETAARGSTLGLLGGSFEELFAKLFAVTLAFCLLAAGLFLASSIRVARSTSDDRDAVVSALAVGLAPPTLGALVIFAADQGDHYFRFLGTIMVPVTLVGTLALVGVVDRLEARARRSGLGVTRTHLRVALVVVLVGFLALQAVAVHQSPYVYKSSQQVTGGELDGFETVFVFHDEETPLLGFRSGSGRYADAHYGSHTAQNDPDFSGYRDAIPGEVFSESLTTHYDSDRYLVLLEGYERIEVDLYQEVRYTREGYRTVETSPAVDRIQDNGELELYRISPPTS</sequence>
<gene>
    <name evidence="2" type="ORF">ACFQEY_10385</name>
</gene>
<dbReference type="RefSeq" id="WP_379768206.1">
    <property type="nucleotide sequence ID" value="NZ_JBHSXI010000011.1"/>
</dbReference>
<feature type="transmembrane region" description="Helical" evidence="1">
    <location>
        <begin position="355"/>
        <end position="379"/>
    </location>
</feature>
<feature type="transmembrane region" description="Helical" evidence="1">
    <location>
        <begin position="391"/>
        <end position="413"/>
    </location>
</feature>
<dbReference type="EMBL" id="JBHSXI010000011">
    <property type="protein sequence ID" value="MFC6889418.1"/>
    <property type="molecule type" value="Genomic_DNA"/>
</dbReference>
<feature type="transmembrane region" description="Helical" evidence="1">
    <location>
        <begin position="264"/>
        <end position="283"/>
    </location>
</feature>
<keyword evidence="3" id="KW-1185">Reference proteome</keyword>
<feature type="transmembrane region" description="Helical" evidence="1">
    <location>
        <begin position="56"/>
        <end position="76"/>
    </location>
</feature>
<feature type="transmembrane region" description="Helical" evidence="1">
    <location>
        <begin position="240"/>
        <end position="258"/>
    </location>
</feature>
<evidence type="ECO:0000313" key="3">
    <source>
        <dbReference type="Proteomes" id="UP001596333"/>
    </source>
</evidence>
<name>A0ABD5UJS3_9EURY</name>
<keyword evidence="1" id="KW-1133">Transmembrane helix</keyword>
<feature type="transmembrane region" description="Helical" evidence="1">
    <location>
        <begin position="419"/>
        <end position="442"/>
    </location>
</feature>
<keyword evidence="1" id="KW-0812">Transmembrane</keyword>
<accession>A0ABD5UJS3</accession>
<feature type="transmembrane region" description="Helical" evidence="1">
    <location>
        <begin position="463"/>
        <end position="481"/>
    </location>
</feature>
<feature type="transmembrane region" description="Helical" evidence="1">
    <location>
        <begin position="154"/>
        <end position="173"/>
    </location>
</feature>
<dbReference type="Proteomes" id="UP001596333">
    <property type="component" value="Unassembled WGS sequence"/>
</dbReference>
<protein>
    <submittedName>
        <fullName evidence="2">Uncharacterized protein</fullName>
    </submittedName>
</protein>
<organism evidence="2 3">
    <name type="scientific">Halorubrum trueperi</name>
    <dbReference type="NCBI Taxonomy" id="2004704"/>
    <lineage>
        <taxon>Archaea</taxon>
        <taxon>Methanobacteriati</taxon>
        <taxon>Methanobacteriota</taxon>
        <taxon>Stenosarchaea group</taxon>
        <taxon>Halobacteria</taxon>
        <taxon>Halobacteriales</taxon>
        <taxon>Haloferacaceae</taxon>
        <taxon>Halorubrum</taxon>
    </lineage>
</organism>
<evidence type="ECO:0000313" key="2">
    <source>
        <dbReference type="EMBL" id="MFC6889418.1"/>
    </source>
</evidence>
<feature type="transmembrane region" description="Helical" evidence="1">
    <location>
        <begin position="83"/>
        <end position="103"/>
    </location>
</feature>
<feature type="transmembrane region" description="Helical" evidence="1">
    <location>
        <begin position="208"/>
        <end position="228"/>
    </location>
</feature>
<proteinExistence type="predicted"/>
<dbReference type="AlphaFoldDB" id="A0ABD5UJS3"/>
<reference evidence="2 3" key="1">
    <citation type="journal article" date="2019" name="Int. J. Syst. Evol. Microbiol.">
        <title>The Global Catalogue of Microorganisms (GCM) 10K type strain sequencing project: providing services to taxonomists for standard genome sequencing and annotation.</title>
        <authorList>
            <consortium name="The Broad Institute Genomics Platform"/>
            <consortium name="The Broad Institute Genome Sequencing Center for Infectious Disease"/>
            <person name="Wu L."/>
            <person name="Ma J."/>
        </authorList>
    </citation>
    <scope>NUCLEOTIDE SEQUENCE [LARGE SCALE GENOMIC DNA]</scope>
    <source>
        <strain evidence="2 3">Y73</strain>
    </source>
</reference>
<evidence type="ECO:0000256" key="1">
    <source>
        <dbReference type="SAM" id="Phobius"/>
    </source>
</evidence>
<comment type="caution">
    <text evidence="2">The sequence shown here is derived from an EMBL/GenBank/DDBJ whole genome shotgun (WGS) entry which is preliminary data.</text>
</comment>